<sequence length="162" mass="18086">MRNIITILSNRAYDIILLQNKLYGLLQATQENQNYASKLNHGALGRLEGVIASIKHESEGEQSKPNELKRKMIESDVPPETPRRRGPRILFSTNSPHKPLLTKETIANLAPTLVPGLKSLISNLEVEHEDIVKEIKRHSCDQAKLVSLPASLVAWLRSVLAV</sequence>
<dbReference type="OrthoDB" id="2380658at2759"/>
<protein>
    <submittedName>
        <fullName evidence="2">Uncharacterized protein</fullName>
    </submittedName>
</protein>
<evidence type="ECO:0000256" key="1">
    <source>
        <dbReference type="SAM" id="MobiDB-lite"/>
    </source>
</evidence>
<comment type="caution">
    <text evidence="2">The sequence shown here is derived from an EMBL/GenBank/DDBJ whole genome shotgun (WGS) entry which is preliminary data.</text>
</comment>
<feature type="non-terminal residue" evidence="2">
    <location>
        <position position="162"/>
    </location>
</feature>
<feature type="compositionally biased region" description="Basic and acidic residues" evidence="1">
    <location>
        <begin position="56"/>
        <end position="74"/>
    </location>
</feature>
<keyword evidence="3" id="KW-1185">Reference proteome</keyword>
<dbReference type="EMBL" id="QKYT01000030">
    <property type="protein sequence ID" value="RIA97422.1"/>
    <property type="molecule type" value="Genomic_DNA"/>
</dbReference>
<evidence type="ECO:0000313" key="3">
    <source>
        <dbReference type="Proteomes" id="UP000265703"/>
    </source>
</evidence>
<organism evidence="2 3">
    <name type="scientific">Glomus cerebriforme</name>
    <dbReference type="NCBI Taxonomy" id="658196"/>
    <lineage>
        <taxon>Eukaryota</taxon>
        <taxon>Fungi</taxon>
        <taxon>Fungi incertae sedis</taxon>
        <taxon>Mucoromycota</taxon>
        <taxon>Glomeromycotina</taxon>
        <taxon>Glomeromycetes</taxon>
        <taxon>Glomerales</taxon>
        <taxon>Glomeraceae</taxon>
        <taxon>Glomus</taxon>
    </lineage>
</organism>
<name>A0A397THM4_9GLOM</name>
<dbReference type="AlphaFoldDB" id="A0A397THM4"/>
<dbReference type="Proteomes" id="UP000265703">
    <property type="component" value="Unassembled WGS sequence"/>
</dbReference>
<evidence type="ECO:0000313" key="2">
    <source>
        <dbReference type="EMBL" id="RIA97422.1"/>
    </source>
</evidence>
<accession>A0A397THM4</accession>
<feature type="region of interest" description="Disordered" evidence="1">
    <location>
        <begin position="56"/>
        <end position="94"/>
    </location>
</feature>
<gene>
    <name evidence="2" type="ORF">C1645_752455</name>
</gene>
<proteinExistence type="predicted"/>
<reference evidence="2 3" key="1">
    <citation type="submission" date="2018-06" db="EMBL/GenBank/DDBJ databases">
        <title>Comparative genomics reveals the genomic features of Rhizophagus irregularis, R. cerebriforme, R. diaphanum and Gigaspora rosea, and their symbiotic lifestyle signature.</title>
        <authorList>
            <person name="Morin E."/>
            <person name="San Clemente H."/>
            <person name="Chen E.C.H."/>
            <person name="De La Providencia I."/>
            <person name="Hainaut M."/>
            <person name="Kuo A."/>
            <person name="Kohler A."/>
            <person name="Murat C."/>
            <person name="Tang N."/>
            <person name="Roy S."/>
            <person name="Loubradou J."/>
            <person name="Henrissat B."/>
            <person name="Grigoriev I.V."/>
            <person name="Corradi N."/>
            <person name="Roux C."/>
            <person name="Martin F.M."/>
        </authorList>
    </citation>
    <scope>NUCLEOTIDE SEQUENCE [LARGE SCALE GENOMIC DNA]</scope>
    <source>
        <strain evidence="2 3">DAOM 227022</strain>
    </source>
</reference>